<proteinExistence type="predicted"/>
<feature type="domain" description="DUF6292" evidence="2">
    <location>
        <begin position="37"/>
        <end position="123"/>
    </location>
</feature>
<gene>
    <name evidence="3" type="ORF">SAMN05216553_101698</name>
</gene>
<dbReference type="Pfam" id="PF19809">
    <property type="entry name" value="DUF6292"/>
    <property type="match status" value="1"/>
</dbReference>
<evidence type="ECO:0000313" key="4">
    <source>
        <dbReference type="Proteomes" id="UP000199623"/>
    </source>
</evidence>
<dbReference type="STRING" id="200378.SAMN05216553_101698"/>
<feature type="region of interest" description="Disordered" evidence="1">
    <location>
        <begin position="1"/>
        <end position="26"/>
    </location>
</feature>
<sequence>MTTTTSPSDDRSALGRRAAPEKTSEGTHLLTSALDRYVRQVAGVLGVPVEGVSFEVTDTATAYIALGDRAAAFPGRDVMLVWSATQGWAVSIETEPGEPLIALGRLSGDVVQAPERVVSFVAESLARCEAQPSPVVRPPSMGWSDLAECMDHYTS</sequence>
<evidence type="ECO:0000256" key="1">
    <source>
        <dbReference type="SAM" id="MobiDB-lite"/>
    </source>
</evidence>
<reference evidence="4" key="1">
    <citation type="submission" date="2016-10" db="EMBL/GenBank/DDBJ databases">
        <authorList>
            <person name="Varghese N."/>
            <person name="Submissions S."/>
        </authorList>
    </citation>
    <scope>NUCLEOTIDE SEQUENCE [LARGE SCALE GENOMIC DNA]</scope>
    <source>
        <strain evidence="4">CGMCC 4.3506</strain>
    </source>
</reference>
<evidence type="ECO:0000313" key="3">
    <source>
        <dbReference type="EMBL" id="SDF45065.1"/>
    </source>
</evidence>
<name>A0A1G7L6K6_9PSEU</name>
<dbReference type="RefSeq" id="WP_090045451.1">
    <property type="nucleotide sequence ID" value="NZ_FNCC01000001.1"/>
</dbReference>
<evidence type="ECO:0000259" key="2">
    <source>
        <dbReference type="Pfam" id="PF19809"/>
    </source>
</evidence>
<keyword evidence="4" id="KW-1185">Reference proteome</keyword>
<feature type="compositionally biased region" description="Basic and acidic residues" evidence="1">
    <location>
        <begin position="8"/>
        <end position="25"/>
    </location>
</feature>
<dbReference type="EMBL" id="FNCC01000001">
    <property type="protein sequence ID" value="SDF45065.1"/>
    <property type="molecule type" value="Genomic_DNA"/>
</dbReference>
<dbReference type="InterPro" id="IPR046259">
    <property type="entry name" value="DUF6292"/>
</dbReference>
<dbReference type="AlphaFoldDB" id="A0A1G7L6K6"/>
<dbReference type="OrthoDB" id="4190452at2"/>
<accession>A0A1G7L6K6</accession>
<dbReference type="Proteomes" id="UP000199623">
    <property type="component" value="Unassembled WGS sequence"/>
</dbReference>
<organism evidence="3 4">
    <name type="scientific">Lentzea fradiae</name>
    <dbReference type="NCBI Taxonomy" id="200378"/>
    <lineage>
        <taxon>Bacteria</taxon>
        <taxon>Bacillati</taxon>
        <taxon>Actinomycetota</taxon>
        <taxon>Actinomycetes</taxon>
        <taxon>Pseudonocardiales</taxon>
        <taxon>Pseudonocardiaceae</taxon>
        <taxon>Lentzea</taxon>
    </lineage>
</organism>
<protein>
    <recommendedName>
        <fullName evidence="2">DUF6292 domain-containing protein</fullName>
    </recommendedName>
</protein>